<evidence type="ECO:0000313" key="3">
    <source>
        <dbReference type="Proteomes" id="UP000297777"/>
    </source>
</evidence>
<comment type="caution">
    <text evidence="2">The sequence shown here is derived from an EMBL/GenBank/DDBJ whole genome shotgun (WGS) entry which is preliminary data.</text>
</comment>
<dbReference type="AlphaFoldDB" id="A0A4Z1EY89"/>
<accession>A0A4Z1EY89</accession>
<proteinExistence type="predicted"/>
<feature type="region of interest" description="Disordered" evidence="1">
    <location>
        <begin position="1"/>
        <end position="91"/>
    </location>
</feature>
<organism evidence="2 3">
    <name type="scientific">Botrytis tulipae</name>
    <dbReference type="NCBI Taxonomy" id="87230"/>
    <lineage>
        <taxon>Eukaryota</taxon>
        <taxon>Fungi</taxon>
        <taxon>Dikarya</taxon>
        <taxon>Ascomycota</taxon>
        <taxon>Pezizomycotina</taxon>
        <taxon>Leotiomycetes</taxon>
        <taxon>Helotiales</taxon>
        <taxon>Sclerotiniaceae</taxon>
        <taxon>Botrytis</taxon>
    </lineage>
</organism>
<evidence type="ECO:0000313" key="2">
    <source>
        <dbReference type="EMBL" id="TGO17224.1"/>
    </source>
</evidence>
<dbReference type="EMBL" id="PQXH01000019">
    <property type="protein sequence ID" value="TGO17224.1"/>
    <property type="molecule type" value="Genomic_DNA"/>
</dbReference>
<feature type="compositionally biased region" description="Polar residues" evidence="1">
    <location>
        <begin position="78"/>
        <end position="91"/>
    </location>
</feature>
<protein>
    <submittedName>
        <fullName evidence="2">Uncharacterized protein</fullName>
    </submittedName>
</protein>
<feature type="compositionally biased region" description="Polar residues" evidence="1">
    <location>
        <begin position="18"/>
        <end position="38"/>
    </location>
</feature>
<evidence type="ECO:0000256" key="1">
    <source>
        <dbReference type="SAM" id="MobiDB-lite"/>
    </source>
</evidence>
<name>A0A4Z1EY89_9HELO</name>
<gene>
    <name evidence="2" type="ORF">BTUL_0019g00140</name>
</gene>
<reference evidence="2 3" key="1">
    <citation type="submission" date="2017-12" db="EMBL/GenBank/DDBJ databases">
        <title>Comparative genomics of Botrytis spp.</title>
        <authorList>
            <person name="Valero-Jimenez C.A."/>
            <person name="Tapia P."/>
            <person name="Veloso J."/>
            <person name="Silva-Moreno E."/>
            <person name="Staats M."/>
            <person name="Valdes J.H."/>
            <person name="Van Kan J.A.L."/>
        </authorList>
    </citation>
    <scope>NUCLEOTIDE SEQUENCE [LARGE SCALE GENOMIC DNA]</scope>
    <source>
        <strain evidence="2 3">Bt9001</strain>
    </source>
</reference>
<sequence length="91" mass="9920">MAMVRSETFNLGTMGHSHPQTSLRKASRPSSFHLSPTAKNYLPPEKAKDDSLLLGATFPSPQGSRQVREDNNIDNFEATPTNTIPSPTVPV</sequence>
<keyword evidence="3" id="KW-1185">Reference proteome</keyword>
<dbReference type="Proteomes" id="UP000297777">
    <property type="component" value="Unassembled WGS sequence"/>
</dbReference>